<dbReference type="Proteomes" id="UP000440578">
    <property type="component" value="Unassembled WGS sequence"/>
</dbReference>
<dbReference type="PANTHER" id="PTHR47385:SF5">
    <property type="entry name" value="TRANSGELIN"/>
    <property type="match status" value="1"/>
</dbReference>
<dbReference type="PROSITE" id="PS51122">
    <property type="entry name" value="CALPONIN_2"/>
    <property type="match status" value="1"/>
</dbReference>
<proteinExistence type="inferred from homology"/>
<dbReference type="Gene3D" id="1.10.418.10">
    <property type="entry name" value="Calponin-like domain"/>
    <property type="match status" value="1"/>
</dbReference>
<dbReference type="SUPFAM" id="SSF47576">
    <property type="entry name" value="Calponin-homology domain, CH-domain"/>
    <property type="match status" value="1"/>
</dbReference>
<keyword evidence="5" id="KW-1185">Reference proteome</keyword>
<dbReference type="GO" id="GO:0007015">
    <property type="term" value="P:actin filament organization"/>
    <property type="evidence" value="ECO:0007669"/>
    <property type="project" value="TreeGrafter"/>
</dbReference>
<gene>
    <name evidence="4" type="primary">TAGLN3</name>
    <name evidence="4" type="ORF">FJT64_022761</name>
</gene>
<dbReference type="InterPro" id="IPR003096">
    <property type="entry name" value="SM22_calponin"/>
</dbReference>
<evidence type="ECO:0000256" key="2">
    <source>
        <dbReference type="RuleBase" id="RU361224"/>
    </source>
</evidence>
<accession>A0A6A4WK77</accession>
<evidence type="ECO:0000259" key="3">
    <source>
        <dbReference type="PROSITE" id="PS50021"/>
    </source>
</evidence>
<dbReference type="PROSITE" id="PS50021">
    <property type="entry name" value="CH"/>
    <property type="match status" value="1"/>
</dbReference>
<dbReference type="AlphaFoldDB" id="A0A6A4WK77"/>
<dbReference type="Pfam" id="PF00307">
    <property type="entry name" value="CH"/>
    <property type="match status" value="1"/>
</dbReference>
<name>A0A6A4WK77_AMPAM</name>
<dbReference type="InterPro" id="IPR036872">
    <property type="entry name" value="CH_dom_sf"/>
</dbReference>
<dbReference type="GO" id="GO:0051015">
    <property type="term" value="F:actin filament binding"/>
    <property type="evidence" value="ECO:0007669"/>
    <property type="project" value="TreeGrafter"/>
</dbReference>
<reference evidence="4 5" key="1">
    <citation type="submission" date="2019-07" db="EMBL/GenBank/DDBJ databases">
        <title>Draft genome assembly of a fouling barnacle, Amphibalanus amphitrite (Darwin, 1854): The first reference genome for Thecostraca.</title>
        <authorList>
            <person name="Kim W."/>
        </authorList>
    </citation>
    <scope>NUCLEOTIDE SEQUENCE [LARGE SCALE GENOMIC DNA]</scope>
    <source>
        <strain evidence="4">SNU_AA5</strain>
        <tissue evidence="4">Soma without cirri and trophi</tissue>
    </source>
</reference>
<dbReference type="SMART" id="SM00033">
    <property type="entry name" value="CH"/>
    <property type="match status" value="1"/>
</dbReference>
<organism evidence="4 5">
    <name type="scientific">Amphibalanus amphitrite</name>
    <name type="common">Striped barnacle</name>
    <name type="synonym">Balanus amphitrite</name>
    <dbReference type="NCBI Taxonomy" id="1232801"/>
    <lineage>
        <taxon>Eukaryota</taxon>
        <taxon>Metazoa</taxon>
        <taxon>Ecdysozoa</taxon>
        <taxon>Arthropoda</taxon>
        <taxon>Crustacea</taxon>
        <taxon>Multicrustacea</taxon>
        <taxon>Cirripedia</taxon>
        <taxon>Thoracica</taxon>
        <taxon>Thoracicalcarea</taxon>
        <taxon>Balanomorpha</taxon>
        <taxon>Balanoidea</taxon>
        <taxon>Balanidae</taxon>
        <taxon>Amphibalaninae</taxon>
        <taxon>Amphibalanus</taxon>
    </lineage>
</organism>
<evidence type="ECO:0000256" key="1">
    <source>
        <dbReference type="ARBA" id="ARBA00009631"/>
    </source>
</evidence>
<dbReference type="InterPro" id="IPR000557">
    <property type="entry name" value="Calponin_repeat"/>
</dbReference>
<dbReference type="Pfam" id="PF00402">
    <property type="entry name" value="Calponin"/>
    <property type="match status" value="1"/>
</dbReference>
<dbReference type="PRINTS" id="PR00888">
    <property type="entry name" value="SM22CALPONIN"/>
</dbReference>
<comment type="similarity">
    <text evidence="1 2">Belongs to the calponin family.</text>
</comment>
<dbReference type="InterPro" id="IPR001715">
    <property type="entry name" value="CH_dom"/>
</dbReference>
<dbReference type="PROSITE" id="PS01052">
    <property type="entry name" value="CALPONIN_1"/>
    <property type="match status" value="1"/>
</dbReference>
<dbReference type="OrthoDB" id="21595at2759"/>
<protein>
    <recommendedName>
        <fullName evidence="2">Transgelin</fullName>
    </recommendedName>
</protein>
<dbReference type="EMBL" id="VIIS01000737">
    <property type="protein sequence ID" value="KAF0305609.1"/>
    <property type="molecule type" value="Genomic_DNA"/>
</dbReference>
<dbReference type="GO" id="GO:0015629">
    <property type="term" value="C:actin cytoskeleton"/>
    <property type="evidence" value="ECO:0007669"/>
    <property type="project" value="TreeGrafter"/>
</dbReference>
<sequence length="218" mass="24966">MHKLIRISVFNHVLTHCALPCAAQSQAKFSLDRAREAVDWVERVLDEPVDYPSPDEGLRDQHDFGAVLKNGTVLCKLINILHPGAVKKINTMSAPFKQRENIEMFLKGCESYGLKPQDLFQVNDLYENKNLYMNMDFPGLFPRWLTACTPSEEWRKRRASTARRWASRWRTENKRHFSEDVLRKGEQVIGLQYGSNQGANQSGMTAYGAGRQILPNGR</sequence>
<dbReference type="PANTHER" id="PTHR47385">
    <property type="entry name" value="CALPONIN"/>
    <property type="match status" value="1"/>
</dbReference>
<dbReference type="InterPro" id="IPR050606">
    <property type="entry name" value="Calponin-like"/>
</dbReference>
<comment type="caution">
    <text evidence="4">The sequence shown here is derived from an EMBL/GenBank/DDBJ whole genome shotgun (WGS) entry which is preliminary data.</text>
</comment>
<evidence type="ECO:0000313" key="5">
    <source>
        <dbReference type="Proteomes" id="UP000440578"/>
    </source>
</evidence>
<feature type="domain" description="Calponin-homology (CH)" evidence="3">
    <location>
        <begin position="31"/>
        <end position="146"/>
    </location>
</feature>
<evidence type="ECO:0000313" key="4">
    <source>
        <dbReference type="EMBL" id="KAF0305609.1"/>
    </source>
</evidence>